<dbReference type="RefSeq" id="WP_129004793.1">
    <property type="nucleotide sequence ID" value="NZ_SDHZ01000002.1"/>
</dbReference>
<keyword evidence="2" id="KW-0808">Transferase</keyword>
<sequence>MNRIPSDNNRLRIFTWHIHGSYLFYLSQGDYDIYIPVTPSGGEGYYGRGQTFPFGPNVIEVPVPLVKEMDFDCILFQSVRNFSLDQYEILSEAQRRLPRIYVEHNTPDVHPTNTRHPMNDPDVCLVHVTHFNKLMYHNEVPMVRVIDHGITATDHDYTGELERGLVIVNHLHERGRKLGGDLYDIVSKQLPVDLVGMGTQPYGGLGEVLHPQLPAFRARYRFIFNPIRYTSLGLAVLEAMHQGIPVVALATTEYVTVIKDGISGFIHTNIDYLISKMKLLLQNPSLARELGQNGKVTAEERFNIQRFVNDWQECFLQTIHIHKSKHTYETQNSIYQ</sequence>
<comment type="caution">
    <text evidence="2">The sequence shown here is derived from an EMBL/GenBank/DDBJ whole genome shotgun (WGS) entry which is preliminary data.</text>
</comment>
<dbReference type="Pfam" id="PF00534">
    <property type="entry name" value="Glycos_transf_1"/>
    <property type="match status" value="1"/>
</dbReference>
<dbReference type="PANTHER" id="PTHR45947">
    <property type="entry name" value="SULFOQUINOVOSYL TRANSFERASE SQD2"/>
    <property type="match status" value="1"/>
</dbReference>
<accession>A0A4Q1D7L1</accession>
<dbReference type="SUPFAM" id="SSF53756">
    <property type="entry name" value="UDP-Glycosyltransferase/glycogen phosphorylase"/>
    <property type="match status" value="1"/>
</dbReference>
<dbReference type="GO" id="GO:0016757">
    <property type="term" value="F:glycosyltransferase activity"/>
    <property type="evidence" value="ECO:0007669"/>
    <property type="project" value="InterPro"/>
</dbReference>
<dbReference type="EMBL" id="SDHZ01000002">
    <property type="protein sequence ID" value="RXK83741.1"/>
    <property type="molecule type" value="Genomic_DNA"/>
</dbReference>
<evidence type="ECO:0000313" key="2">
    <source>
        <dbReference type="EMBL" id="RXK83741.1"/>
    </source>
</evidence>
<dbReference type="InterPro" id="IPR001296">
    <property type="entry name" value="Glyco_trans_1"/>
</dbReference>
<dbReference type="AlphaFoldDB" id="A0A4Q1D7L1"/>
<evidence type="ECO:0000313" key="3">
    <source>
        <dbReference type="Proteomes" id="UP000290545"/>
    </source>
</evidence>
<keyword evidence="3" id="KW-1185">Reference proteome</keyword>
<dbReference type="OrthoDB" id="9794513at2"/>
<dbReference type="PANTHER" id="PTHR45947:SF3">
    <property type="entry name" value="SULFOQUINOVOSYL TRANSFERASE SQD2"/>
    <property type="match status" value="1"/>
</dbReference>
<evidence type="ECO:0000259" key="1">
    <source>
        <dbReference type="Pfam" id="PF00534"/>
    </source>
</evidence>
<name>A0A4Q1D7L1_9BACT</name>
<feature type="domain" description="Glycosyl transferase family 1" evidence="1">
    <location>
        <begin position="219"/>
        <end position="295"/>
    </location>
</feature>
<dbReference type="Proteomes" id="UP000290545">
    <property type="component" value="Unassembled WGS sequence"/>
</dbReference>
<dbReference type="InterPro" id="IPR050194">
    <property type="entry name" value="Glycosyltransferase_grp1"/>
</dbReference>
<organism evidence="2 3">
    <name type="scientific">Filimonas effusa</name>
    <dbReference type="NCBI Taxonomy" id="2508721"/>
    <lineage>
        <taxon>Bacteria</taxon>
        <taxon>Pseudomonadati</taxon>
        <taxon>Bacteroidota</taxon>
        <taxon>Chitinophagia</taxon>
        <taxon>Chitinophagales</taxon>
        <taxon>Chitinophagaceae</taxon>
        <taxon>Filimonas</taxon>
    </lineage>
</organism>
<proteinExistence type="predicted"/>
<gene>
    <name evidence="2" type="ORF">ESB13_16830</name>
</gene>
<dbReference type="Gene3D" id="3.40.50.2000">
    <property type="entry name" value="Glycogen Phosphorylase B"/>
    <property type="match status" value="2"/>
</dbReference>
<protein>
    <submittedName>
        <fullName evidence="2">Glycosyltransferase family 1 protein</fullName>
    </submittedName>
</protein>
<reference evidence="2 3" key="1">
    <citation type="submission" date="2019-01" db="EMBL/GenBank/DDBJ databases">
        <title>Filimonas sp. strain TTM-71.</title>
        <authorList>
            <person name="Chen W.-M."/>
        </authorList>
    </citation>
    <scope>NUCLEOTIDE SEQUENCE [LARGE SCALE GENOMIC DNA]</scope>
    <source>
        <strain evidence="2 3">TTM-71</strain>
    </source>
</reference>